<evidence type="ECO:0000313" key="8">
    <source>
        <dbReference type="EMBL" id="KIZ01211.1"/>
    </source>
</evidence>
<dbReference type="FunFam" id="3.30.200.20:FF:000042">
    <property type="entry name" value="Aurora kinase A"/>
    <property type="match status" value="1"/>
</dbReference>
<dbReference type="InterPro" id="IPR017441">
    <property type="entry name" value="Protein_kinase_ATP_BS"/>
</dbReference>
<keyword evidence="9" id="KW-1185">Reference proteome</keyword>
<dbReference type="SUPFAM" id="SSF56112">
    <property type="entry name" value="Protein kinase-like (PK-like)"/>
    <property type="match status" value="1"/>
</dbReference>
<keyword evidence="1" id="KW-0723">Serine/threonine-protein kinase</keyword>
<dbReference type="OrthoDB" id="530080at2759"/>
<dbReference type="Gene3D" id="3.30.200.20">
    <property type="entry name" value="Phosphorylase Kinase, domain 1"/>
    <property type="match status" value="1"/>
</dbReference>
<dbReference type="PANTHER" id="PTHR24346:SF82">
    <property type="entry name" value="KP78A-RELATED"/>
    <property type="match status" value="1"/>
</dbReference>
<reference evidence="8 9" key="1">
    <citation type="journal article" date="2013" name="BMC Genomics">
        <title>Reconstruction of the lipid metabolism for the microalga Monoraphidium neglectum from its genome sequence reveals characteristics suitable for biofuel production.</title>
        <authorList>
            <person name="Bogen C."/>
            <person name="Al-Dilaimi A."/>
            <person name="Albersmeier A."/>
            <person name="Wichmann J."/>
            <person name="Grundmann M."/>
            <person name="Rupp O."/>
            <person name="Lauersen K.J."/>
            <person name="Blifernez-Klassen O."/>
            <person name="Kalinowski J."/>
            <person name="Goesmann A."/>
            <person name="Mussgnug J.H."/>
            <person name="Kruse O."/>
        </authorList>
    </citation>
    <scope>NUCLEOTIDE SEQUENCE [LARGE SCALE GENOMIC DNA]</scope>
    <source>
        <strain evidence="8 9">SAG 48.87</strain>
    </source>
</reference>
<dbReference type="GO" id="GO:0005524">
    <property type="term" value="F:ATP binding"/>
    <property type="evidence" value="ECO:0007669"/>
    <property type="project" value="UniProtKB-UniRule"/>
</dbReference>
<keyword evidence="2 8" id="KW-0808">Transferase</keyword>
<keyword evidence="3 6" id="KW-0547">Nucleotide-binding</keyword>
<organism evidence="8 9">
    <name type="scientific">Monoraphidium neglectum</name>
    <dbReference type="NCBI Taxonomy" id="145388"/>
    <lineage>
        <taxon>Eukaryota</taxon>
        <taxon>Viridiplantae</taxon>
        <taxon>Chlorophyta</taxon>
        <taxon>core chlorophytes</taxon>
        <taxon>Chlorophyceae</taxon>
        <taxon>CS clade</taxon>
        <taxon>Sphaeropleales</taxon>
        <taxon>Selenastraceae</taxon>
        <taxon>Monoraphidium</taxon>
    </lineage>
</organism>
<evidence type="ECO:0000256" key="6">
    <source>
        <dbReference type="PROSITE-ProRule" id="PRU10141"/>
    </source>
</evidence>
<dbReference type="GO" id="GO:0004674">
    <property type="term" value="F:protein serine/threonine kinase activity"/>
    <property type="evidence" value="ECO:0007669"/>
    <property type="project" value="UniProtKB-KW"/>
</dbReference>
<sequence length="167" mass="18902">MVPSQAPSSSDGMRSSKYQFIKNLGKGTFGCVVLARNKETNELVAIKKLEREFLQARYVESEILNHSGLIHHHVVAFREVFVSPRHINIVMDFASGGSLSAYVQQRQRLKEPLARWFFQQVVLAFDYCHRKGVSNRDIKLENTLLHSVEGLPLPLVKICDFGCATIT</sequence>
<gene>
    <name evidence="8" type="ORF">MNEG_6748</name>
</gene>
<evidence type="ECO:0000256" key="4">
    <source>
        <dbReference type="ARBA" id="ARBA00022777"/>
    </source>
</evidence>
<dbReference type="RefSeq" id="XP_013900230.1">
    <property type="nucleotide sequence ID" value="XM_014044776.1"/>
</dbReference>
<dbReference type="STRING" id="145388.A0A0D2N5I9"/>
<dbReference type="EMBL" id="KK101347">
    <property type="protein sequence ID" value="KIZ01211.1"/>
    <property type="molecule type" value="Genomic_DNA"/>
</dbReference>
<dbReference type="GO" id="GO:0005737">
    <property type="term" value="C:cytoplasm"/>
    <property type="evidence" value="ECO:0007669"/>
    <property type="project" value="TreeGrafter"/>
</dbReference>
<keyword evidence="4 8" id="KW-0418">Kinase</keyword>
<dbReference type="Gene3D" id="1.10.510.10">
    <property type="entry name" value="Transferase(Phosphotransferase) domain 1"/>
    <property type="match status" value="1"/>
</dbReference>
<accession>A0A0D2N5I9</accession>
<dbReference type="EC" id="2.7.1.-" evidence="8"/>
<dbReference type="InterPro" id="IPR011009">
    <property type="entry name" value="Kinase-like_dom_sf"/>
</dbReference>
<dbReference type="PROSITE" id="PS00107">
    <property type="entry name" value="PROTEIN_KINASE_ATP"/>
    <property type="match status" value="1"/>
</dbReference>
<dbReference type="GeneID" id="25739624"/>
<dbReference type="GO" id="GO:0035556">
    <property type="term" value="P:intracellular signal transduction"/>
    <property type="evidence" value="ECO:0007669"/>
    <property type="project" value="TreeGrafter"/>
</dbReference>
<protein>
    <submittedName>
        <fullName evidence="8">Ser/thr protein kinase</fullName>
        <ecNumber evidence="8">2.7.1.-</ecNumber>
    </submittedName>
</protein>
<evidence type="ECO:0000256" key="2">
    <source>
        <dbReference type="ARBA" id="ARBA00022679"/>
    </source>
</evidence>
<feature type="binding site" evidence="6">
    <location>
        <position position="48"/>
    </location>
    <ligand>
        <name>ATP</name>
        <dbReference type="ChEBI" id="CHEBI:30616"/>
    </ligand>
</feature>
<feature type="domain" description="Protein kinase" evidence="7">
    <location>
        <begin position="18"/>
        <end position="167"/>
    </location>
</feature>
<evidence type="ECO:0000256" key="1">
    <source>
        <dbReference type="ARBA" id="ARBA00022527"/>
    </source>
</evidence>
<evidence type="ECO:0000259" key="7">
    <source>
        <dbReference type="PROSITE" id="PS50011"/>
    </source>
</evidence>
<dbReference type="SMART" id="SM00220">
    <property type="entry name" value="S_TKc"/>
    <property type="match status" value="1"/>
</dbReference>
<dbReference type="Proteomes" id="UP000054498">
    <property type="component" value="Unassembled WGS sequence"/>
</dbReference>
<evidence type="ECO:0000256" key="3">
    <source>
        <dbReference type="ARBA" id="ARBA00022741"/>
    </source>
</evidence>
<evidence type="ECO:0000256" key="5">
    <source>
        <dbReference type="ARBA" id="ARBA00022840"/>
    </source>
</evidence>
<name>A0A0D2N5I9_9CHLO</name>
<dbReference type="AlphaFoldDB" id="A0A0D2N5I9"/>
<evidence type="ECO:0000313" key="9">
    <source>
        <dbReference type="Proteomes" id="UP000054498"/>
    </source>
</evidence>
<proteinExistence type="predicted"/>
<dbReference type="InterPro" id="IPR000719">
    <property type="entry name" value="Prot_kinase_dom"/>
</dbReference>
<keyword evidence="5 6" id="KW-0067">ATP-binding</keyword>
<dbReference type="Pfam" id="PF00069">
    <property type="entry name" value="Pkinase"/>
    <property type="match status" value="1"/>
</dbReference>
<dbReference type="PROSITE" id="PS50011">
    <property type="entry name" value="PROTEIN_KINASE_DOM"/>
    <property type="match status" value="1"/>
</dbReference>
<dbReference type="KEGG" id="mng:MNEG_6748"/>
<dbReference type="PANTHER" id="PTHR24346">
    <property type="entry name" value="MAP/MICROTUBULE AFFINITY-REGULATING KINASE"/>
    <property type="match status" value="1"/>
</dbReference>